<accession>A0A1V1PD08</accession>
<organism evidence="1 2">
    <name type="scientific">Candidatus Magnetoglobus multicellularis str. Araruama</name>
    <dbReference type="NCBI Taxonomy" id="890399"/>
    <lineage>
        <taxon>Bacteria</taxon>
        <taxon>Pseudomonadati</taxon>
        <taxon>Thermodesulfobacteriota</taxon>
        <taxon>Desulfobacteria</taxon>
        <taxon>Desulfobacterales</taxon>
        <taxon>Desulfobacteraceae</taxon>
        <taxon>Candidatus Magnetoglobus</taxon>
    </lineage>
</organism>
<reference evidence="2" key="1">
    <citation type="submission" date="2012-11" db="EMBL/GenBank/DDBJ databases">
        <authorList>
            <person name="Lucero-Rivera Y.E."/>
            <person name="Tovar-Ramirez D."/>
        </authorList>
    </citation>
    <scope>NUCLEOTIDE SEQUENCE [LARGE SCALE GENOMIC DNA]</scope>
    <source>
        <strain evidence="2">Araruama</strain>
    </source>
</reference>
<comment type="caution">
    <text evidence="1">The sequence shown here is derived from an EMBL/GenBank/DDBJ whole genome shotgun (WGS) entry which is preliminary data.</text>
</comment>
<dbReference type="Proteomes" id="UP000189670">
    <property type="component" value="Unassembled WGS sequence"/>
</dbReference>
<gene>
    <name evidence="1" type="ORF">OMM_07325</name>
</gene>
<evidence type="ECO:0000313" key="1">
    <source>
        <dbReference type="EMBL" id="ETR72802.1"/>
    </source>
</evidence>
<evidence type="ECO:0000313" key="2">
    <source>
        <dbReference type="Proteomes" id="UP000189670"/>
    </source>
</evidence>
<proteinExistence type="predicted"/>
<dbReference type="EMBL" id="ATBP01000112">
    <property type="protein sequence ID" value="ETR72802.1"/>
    <property type="molecule type" value="Genomic_DNA"/>
</dbReference>
<name>A0A1V1PD08_9BACT</name>
<feature type="non-terminal residue" evidence="1">
    <location>
        <position position="204"/>
    </location>
</feature>
<sequence length="204" mass="24500">MYLAPLNYDRFFKKIFSDDDIAKRFLEDLLETKIETIERLKSRHTITDDATYIEFDFRCKIDGAFIIIDMQQWFKADLVQRFYLYHALNTGLQLETLPKRKIVIDATTQKIKKVKDYRLLDPVFTIVWMVEDTMRFENEDYVSYLMTPELVLDFVRNEKLWKTNDIQMIMNERAQVMQSISNKYHEIAFWKKSTGLSFSKNIVT</sequence>
<protein>
    <submittedName>
        <fullName evidence="1">Uncharacterized protein</fullName>
    </submittedName>
</protein>
<dbReference type="AlphaFoldDB" id="A0A1V1PD08"/>